<dbReference type="RefSeq" id="WP_211647847.1">
    <property type="nucleotide sequence ID" value="NZ_JAFEVO010000001.1"/>
</dbReference>
<comment type="caution">
    <text evidence="2">The sequence shown here is derived from an EMBL/GenBank/DDBJ whole genome shotgun (WGS) entry which is preliminary data.</text>
</comment>
<feature type="transmembrane region" description="Helical" evidence="1">
    <location>
        <begin position="109"/>
        <end position="129"/>
    </location>
</feature>
<accession>A0ABS5M0H4</accession>
<dbReference type="EMBL" id="JAFEVO010000001">
    <property type="protein sequence ID" value="MBS3180684.1"/>
    <property type="molecule type" value="Genomic_DNA"/>
</dbReference>
<dbReference type="Proteomes" id="UP000811492">
    <property type="component" value="Unassembled WGS sequence"/>
</dbReference>
<feature type="transmembrane region" description="Helical" evidence="1">
    <location>
        <begin position="6"/>
        <end position="26"/>
    </location>
</feature>
<keyword evidence="1" id="KW-0812">Transmembrane</keyword>
<reference evidence="2 3" key="1">
    <citation type="submission" date="2021-02" db="EMBL/GenBank/DDBJ databases">
        <title>Draft genome and description of Leucobacter sp nov strain Marseille-Q4368.</title>
        <authorList>
            <person name="Boxberger M."/>
            <person name="La Scola B."/>
        </authorList>
    </citation>
    <scope>NUCLEOTIDE SEQUENCE [LARGE SCALE GENOMIC DNA]</scope>
    <source>
        <strain evidence="2 3">Marseille-Q4368</strain>
    </source>
</reference>
<evidence type="ECO:0008006" key="4">
    <source>
        <dbReference type="Google" id="ProtNLM"/>
    </source>
</evidence>
<protein>
    <recommendedName>
        <fullName evidence="4">DUF2721 domain-containing protein</fullName>
    </recommendedName>
</protein>
<name>A0ABS5M0H4_9MICO</name>
<evidence type="ECO:0000256" key="1">
    <source>
        <dbReference type="SAM" id="Phobius"/>
    </source>
</evidence>
<keyword evidence="3" id="KW-1185">Reference proteome</keyword>
<evidence type="ECO:0000313" key="3">
    <source>
        <dbReference type="Proteomes" id="UP000811492"/>
    </source>
</evidence>
<keyword evidence="1" id="KW-1133">Transmembrane helix</keyword>
<feature type="transmembrane region" description="Helical" evidence="1">
    <location>
        <begin position="74"/>
        <end position="97"/>
    </location>
</feature>
<proteinExistence type="predicted"/>
<gene>
    <name evidence="2" type="ORF">JSQ98_00435</name>
</gene>
<sequence>MEWVTPIVVAAITALFGFFAPLWGVLSDRSVSKRLALLVELHGKLESNPELRKSVETEIEAELQRMKRQRSRHWTTNFILWAGAFGILAAVLLFQLIGNQQTSGHWFEAVVFVLSVSISVAYVGIFLRAMRIKVPFKRDERD</sequence>
<organism evidence="2 3">
    <name type="scientific">Leucobacter manosquensis</name>
    <dbReference type="NCBI Taxonomy" id="2810611"/>
    <lineage>
        <taxon>Bacteria</taxon>
        <taxon>Bacillati</taxon>
        <taxon>Actinomycetota</taxon>
        <taxon>Actinomycetes</taxon>
        <taxon>Micrococcales</taxon>
        <taxon>Microbacteriaceae</taxon>
        <taxon>Leucobacter</taxon>
    </lineage>
</organism>
<keyword evidence="1" id="KW-0472">Membrane</keyword>
<evidence type="ECO:0000313" key="2">
    <source>
        <dbReference type="EMBL" id="MBS3180684.1"/>
    </source>
</evidence>